<feature type="domain" description="Acetyl-CoA hydrolase/transferase N-terminal" evidence="3">
    <location>
        <begin position="4"/>
        <end position="180"/>
    </location>
</feature>
<organism evidence="5 6">
    <name type="scientific">Halothermothrix orenii (strain H 168 / OCM 544 / DSM 9562)</name>
    <dbReference type="NCBI Taxonomy" id="373903"/>
    <lineage>
        <taxon>Bacteria</taxon>
        <taxon>Bacillati</taxon>
        <taxon>Bacillota</taxon>
        <taxon>Clostridia</taxon>
        <taxon>Halanaerobiales</taxon>
        <taxon>Halothermotrichaceae</taxon>
        <taxon>Halothermothrix</taxon>
    </lineage>
</organism>
<dbReference type="HOGENOM" id="CLU_030703_1_0_9"/>
<dbReference type="InterPro" id="IPR037171">
    <property type="entry name" value="NagB/RpiA_transferase-like"/>
</dbReference>
<evidence type="ECO:0000313" key="6">
    <source>
        <dbReference type="Proteomes" id="UP000000719"/>
    </source>
</evidence>
<keyword evidence="6" id="KW-1185">Reference proteome</keyword>
<accession>B8CZD4</accession>
<dbReference type="AlphaFoldDB" id="B8CZD4"/>
<evidence type="ECO:0000256" key="2">
    <source>
        <dbReference type="ARBA" id="ARBA00022679"/>
    </source>
</evidence>
<dbReference type="InterPro" id="IPR038460">
    <property type="entry name" value="AcetylCoA_hyd_C_sf"/>
</dbReference>
<proteinExistence type="inferred from homology"/>
<dbReference type="Proteomes" id="UP000000719">
    <property type="component" value="Chromosome"/>
</dbReference>
<keyword evidence="5" id="KW-0378">Hydrolase</keyword>
<dbReference type="KEGG" id="hor:Hore_19050"/>
<feature type="domain" description="Acetyl-CoA hydrolase/transferase C-terminal" evidence="4">
    <location>
        <begin position="271"/>
        <end position="424"/>
    </location>
</feature>
<dbReference type="SUPFAM" id="SSF100950">
    <property type="entry name" value="NagB/RpiA/CoA transferase-like"/>
    <property type="match status" value="2"/>
</dbReference>
<dbReference type="Pfam" id="PF13336">
    <property type="entry name" value="AcetylCoA_hyd_C"/>
    <property type="match status" value="1"/>
</dbReference>
<dbReference type="Gene3D" id="3.30.750.70">
    <property type="entry name" value="4-hydroxybutyrate coenzyme like domains"/>
    <property type="match status" value="1"/>
</dbReference>
<dbReference type="InterPro" id="IPR046433">
    <property type="entry name" value="ActCoA_hydro"/>
</dbReference>
<reference evidence="5 6" key="1">
    <citation type="journal article" date="2009" name="PLoS ONE">
        <title>Genome analysis of the anaerobic thermohalophilic bacterium Halothermothrix orenii.</title>
        <authorList>
            <person name="Mavromatis K."/>
            <person name="Ivanova N."/>
            <person name="Anderson I."/>
            <person name="Lykidis A."/>
            <person name="Hooper S.D."/>
            <person name="Sun H."/>
            <person name="Kunin V."/>
            <person name="Lapidus A."/>
            <person name="Hugenholtz P."/>
            <person name="Patel B."/>
            <person name="Kyrpides N.C."/>
        </authorList>
    </citation>
    <scope>NUCLEOTIDE SEQUENCE [LARGE SCALE GENOMIC DNA]</scope>
    <source>
        <strain evidence="6">H 168 / OCM 544 / DSM 9562</strain>
    </source>
</reference>
<keyword evidence="2 5" id="KW-0808">Transferase</keyword>
<dbReference type="eggNOG" id="COG0427">
    <property type="taxonomic scope" value="Bacteria"/>
</dbReference>
<dbReference type="Gene3D" id="3.40.1080.20">
    <property type="entry name" value="Acetyl-CoA hydrolase/transferase C-terminal domain"/>
    <property type="match status" value="1"/>
</dbReference>
<evidence type="ECO:0000259" key="4">
    <source>
        <dbReference type="Pfam" id="PF13336"/>
    </source>
</evidence>
<dbReference type="GO" id="GO:0008775">
    <property type="term" value="F:acetate CoA-transferase activity"/>
    <property type="evidence" value="ECO:0007669"/>
    <property type="project" value="InterPro"/>
</dbReference>
<dbReference type="Gene3D" id="3.40.1080.10">
    <property type="entry name" value="Glutaconate Coenzyme A-transferase"/>
    <property type="match status" value="1"/>
</dbReference>
<dbReference type="RefSeq" id="WP_015923622.1">
    <property type="nucleotide sequence ID" value="NC_011899.1"/>
</dbReference>
<evidence type="ECO:0000256" key="1">
    <source>
        <dbReference type="ARBA" id="ARBA00009632"/>
    </source>
</evidence>
<dbReference type="GO" id="GO:0006083">
    <property type="term" value="P:acetate metabolic process"/>
    <property type="evidence" value="ECO:0007669"/>
    <property type="project" value="InterPro"/>
</dbReference>
<gene>
    <name evidence="5" type="ordered locus">Hore_19050</name>
</gene>
<protein>
    <submittedName>
        <fullName evidence="5">Acetyl-CoA hydrolase/transferase</fullName>
    </submittedName>
</protein>
<dbReference type="InterPro" id="IPR003702">
    <property type="entry name" value="ActCoA_hydro_N"/>
</dbReference>
<dbReference type="InterPro" id="IPR026888">
    <property type="entry name" value="AcetylCoA_hyd_C"/>
</dbReference>
<dbReference type="PANTHER" id="PTHR21432:SF20">
    <property type="entry name" value="ACETYL-COA HYDROLASE"/>
    <property type="match status" value="1"/>
</dbReference>
<dbReference type="GO" id="GO:0016787">
    <property type="term" value="F:hydrolase activity"/>
    <property type="evidence" value="ECO:0007669"/>
    <property type="project" value="UniProtKB-KW"/>
</dbReference>
<dbReference type="EMBL" id="CP001098">
    <property type="protein sequence ID" value="ACL70653.1"/>
    <property type="molecule type" value="Genomic_DNA"/>
</dbReference>
<dbReference type="Pfam" id="PF02550">
    <property type="entry name" value="AcetylCoA_hydro"/>
    <property type="match status" value="1"/>
</dbReference>
<dbReference type="OrthoDB" id="9801795at2"/>
<comment type="similarity">
    <text evidence="1">Belongs to the acetyl-CoA hydrolase/transferase family.</text>
</comment>
<evidence type="ECO:0000313" key="5">
    <source>
        <dbReference type="EMBL" id="ACL70653.1"/>
    </source>
</evidence>
<dbReference type="STRING" id="373903.Hore_19050"/>
<dbReference type="PANTHER" id="PTHR21432">
    <property type="entry name" value="ACETYL-COA HYDROLASE-RELATED"/>
    <property type="match status" value="1"/>
</dbReference>
<evidence type="ECO:0000259" key="3">
    <source>
        <dbReference type="Pfam" id="PF02550"/>
    </source>
</evidence>
<name>B8CZD4_HALOH</name>
<sequence length="428" mass="47067">MDFQKLYREKLVTARDAAGRVKSGDRIVVALGCGETPAILENLADRASELEGVMVDQMLPLYNYSYFKKGMEDSIRHNAWFISSLSRGIVNEGRADFTPNFFHEAPGLYREFIDVDILLATVSPMDKHGYFSFGVSVDYTKEVAEQARMVIVEVNENMPRTLGNSFIHISEIDFLVEHNRPLPELPVNTPSEVELKIGEYVASLIEDGSTLQLGIGGIPNAVTAALTDKKDLGIHSEMLTDGMVELVEKGVVTNRKKTLHPGKIIGSFAAGTNRLYEFLDDNPMVEMHPVSYTNDPWVISQNHKMVSVNSAIEVDLLGQCAAETVGTRQISGTGGQLDFVRGAVKSNGGKSIIALPSTAGNGKYSTIVPTLREGAVVTTGKNDVDYVVTEYGIAHLRGKTARERAEALIRIAHPDFRDELRNKAPYLY</sequence>